<name>A0A7X2XE01_9FIRM</name>
<comment type="similarity">
    <text evidence="1">Belongs to the LysR transcriptional regulatory family.</text>
</comment>
<dbReference type="OrthoDB" id="1624015at2"/>
<dbReference type="InterPro" id="IPR036388">
    <property type="entry name" value="WH-like_DNA-bd_sf"/>
</dbReference>
<feature type="domain" description="HTH lysR-type" evidence="5">
    <location>
        <begin position="1"/>
        <end position="58"/>
    </location>
</feature>
<dbReference type="CDD" id="cd05466">
    <property type="entry name" value="PBP2_LTTR_substrate"/>
    <property type="match status" value="1"/>
</dbReference>
<dbReference type="AlphaFoldDB" id="A0A7X2XE01"/>
<evidence type="ECO:0000256" key="2">
    <source>
        <dbReference type="ARBA" id="ARBA00023015"/>
    </source>
</evidence>
<dbReference type="Gene3D" id="1.10.10.10">
    <property type="entry name" value="Winged helix-like DNA-binding domain superfamily/Winged helix DNA-binding domain"/>
    <property type="match status" value="1"/>
</dbReference>
<dbReference type="GO" id="GO:0003677">
    <property type="term" value="F:DNA binding"/>
    <property type="evidence" value="ECO:0007669"/>
    <property type="project" value="UniProtKB-KW"/>
</dbReference>
<reference evidence="8 9" key="1">
    <citation type="journal article" date="2019" name="Nat. Med.">
        <title>A library of human gut bacterial isolates paired with longitudinal multiomics data enables mechanistic microbiome research.</title>
        <authorList>
            <person name="Poyet M."/>
            <person name="Groussin M."/>
            <person name="Gibbons S.M."/>
            <person name="Avila-Pacheco J."/>
            <person name="Jiang X."/>
            <person name="Kearney S.M."/>
            <person name="Perrotta A.R."/>
            <person name="Berdy B."/>
            <person name="Zhao S."/>
            <person name="Lieberman T.D."/>
            <person name="Swanson P.K."/>
            <person name="Smith M."/>
            <person name="Roesemann S."/>
            <person name="Alexander J.E."/>
            <person name="Rich S.A."/>
            <person name="Livny J."/>
            <person name="Vlamakis H."/>
            <person name="Clish C."/>
            <person name="Bullock K."/>
            <person name="Deik A."/>
            <person name="Scott J."/>
            <person name="Pierce K.A."/>
            <person name="Xavier R.J."/>
            <person name="Alm E.J."/>
        </authorList>
    </citation>
    <scope>NUCLEOTIDE SEQUENCE [LARGE SCALE GENOMIC DNA]</scope>
    <source>
        <strain evidence="6 9">BIOML-A13</strain>
        <strain evidence="7 8">BIOML-A3</strain>
    </source>
</reference>
<evidence type="ECO:0000256" key="1">
    <source>
        <dbReference type="ARBA" id="ARBA00009437"/>
    </source>
</evidence>
<evidence type="ECO:0000259" key="5">
    <source>
        <dbReference type="PROSITE" id="PS50931"/>
    </source>
</evidence>
<gene>
    <name evidence="6" type="ORF">GMD11_01660</name>
    <name evidence="7" type="ORF">GMD18_01655</name>
</gene>
<dbReference type="Gene3D" id="3.40.190.290">
    <property type="match status" value="1"/>
</dbReference>
<evidence type="ECO:0000256" key="4">
    <source>
        <dbReference type="ARBA" id="ARBA00023163"/>
    </source>
</evidence>
<dbReference type="InterPro" id="IPR005119">
    <property type="entry name" value="LysR_subst-bd"/>
</dbReference>
<dbReference type="InterPro" id="IPR036390">
    <property type="entry name" value="WH_DNA-bd_sf"/>
</dbReference>
<dbReference type="Pfam" id="PF03466">
    <property type="entry name" value="LysR_substrate"/>
    <property type="match status" value="1"/>
</dbReference>
<keyword evidence="4" id="KW-0804">Transcription</keyword>
<dbReference type="PANTHER" id="PTHR30419">
    <property type="entry name" value="HTH-TYPE TRANSCRIPTIONAL REGULATOR YBHD"/>
    <property type="match status" value="1"/>
</dbReference>
<evidence type="ECO:0000313" key="8">
    <source>
        <dbReference type="Proteomes" id="UP000443070"/>
    </source>
</evidence>
<dbReference type="PRINTS" id="PR00039">
    <property type="entry name" value="HTHLYSR"/>
</dbReference>
<proteinExistence type="inferred from homology"/>
<evidence type="ECO:0000256" key="3">
    <source>
        <dbReference type="ARBA" id="ARBA00023125"/>
    </source>
</evidence>
<dbReference type="SUPFAM" id="SSF46785">
    <property type="entry name" value="Winged helix' DNA-binding domain"/>
    <property type="match status" value="1"/>
</dbReference>
<organism evidence="6 9">
    <name type="scientific">Phascolarctobacterium faecium</name>
    <dbReference type="NCBI Taxonomy" id="33025"/>
    <lineage>
        <taxon>Bacteria</taxon>
        <taxon>Bacillati</taxon>
        <taxon>Bacillota</taxon>
        <taxon>Negativicutes</taxon>
        <taxon>Acidaminococcales</taxon>
        <taxon>Acidaminococcaceae</taxon>
        <taxon>Phascolarctobacterium</taxon>
    </lineage>
</organism>
<dbReference type="FunFam" id="1.10.10.10:FF:000001">
    <property type="entry name" value="LysR family transcriptional regulator"/>
    <property type="match status" value="1"/>
</dbReference>
<dbReference type="EMBL" id="WNBM01000001">
    <property type="protein sequence ID" value="MTT74975.1"/>
    <property type="molecule type" value="Genomic_DNA"/>
</dbReference>
<accession>A0A7X2XE01</accession>
<keyword evidence="8" id="KW-1185">Reference proteome</keyword>
<dbReference type="InterPro" id="IPR000847">
    <property type="entry name" value="LysR_HTH_N"/>
</dbReference>
<dbReference type="Proteomes" id="UP000443070">
    <property type="component" value="Unassembled WGS sequence"/>
</dbReference>
<evidence type="ECO:0000313" key="6">
    <source>
        <dbReference type="EMBL" id="MTT74975.1"/>
    </source>
</evidence>
<dbReference type="PANTHER" id="PTHR30419:SF8">
    <property type="entry name" value="NITROGEN ASSIMILATION TRANSCRIPTIONAL ACTIVATOR-RELATED"/>
    <property type="match status" value="1"/>
</dbReference>
<dbReference type="Proteomes" id="UP000484547">
    <property type="component" value="Unassembled WGS sequence"/>
</dbReference>
<keyword evidence="2" id="KW-0805">Transcription regulation</keyword>
<dbReference type="SUPFAM" id="SSF53850">
    <property type="entry name" value="Periplasmic binding protein-like II"/>
    <property type="match status" value="1"/>
</dbReference>
<keyword evidence="3" id="KW-0238">DNA-binding</keyword>
<dbReference type="RefSeq" id="WP_155163506.1">
    <property type="nucleotide sequence ID" value="NZ_JAXUJR010000010.1"/>
</dbReference>
<dbReference type="Pfam" id="PF00126">
    <property type="entry name" value="HTH_1"/>
    <property type="match status" value="1"/>
</dbReference>
<protein>
    <submittedName>
        <fullName evidence="6">LysR family transcriptional regulator</fullName>
    </submittedName>
</protein>
<evidence type="ECO:0000313" key="9">
    <source>
        <dbReference type="Proteomes" id="UP000484547"/>
    </source>
</evidence>
<dbReference type="EMBL" id="WNBW01000001">
    <property type="protein sequence ID" value="MTU03106.1"/>
    <property type="molecule type" value="Genomic_DNA"/>
</dbReference>
<comment type="caution">
    <text evidence="6">The sequence shown here is derived from an EMBL/GenBank/DDBJ whole genome shotgun (WGS) entry which is preliminary data.</text>
</comment>
<dbReference type="GO" id="GO:0003700">
    <property type="term" value="F:DNA-binding transcription factor activity"/>
    <property type="evidence" value="ECO:0007669"/>
    <property type="project" value="InterPro"/>
</dbReference>
<dbReference type="GO" id="GO:0005829">
    <property type="term" value="C:cytosol"/>
    <property type="evidence" value="ECO:0007669"/>
    <property type="project" value="TreeGrafter"/>
</dbReference>
<sequence>MTLTQMRYFYEVCKWRSITKAAASLHISQPTVSIAMADLEKESGLNLFRREGKKLSLTEDGSLLLSKITPILANLQQLDRDIKDMAQNKNLIRLAVPLQIGVQLLPTLFRDFKNLYPEIELEVVEAGGIDSLRMIENEELDLAVTNYDDSFSPNLHYRKLFKSEACFCTYPDHPLAQKKYVDTKDIANEPLVLLNGGFFVNRLIYQNFQQALTSPKVILHSSQLHTVKNLISSQIASSFLMRQAITPSDNIIPLSLKKPLFINSGIVTKRGRQIYGDEQKLIEFICDNQPLG</sequence>
<dbReference type="InterPro" id="IPR050950">
    <property type="entry name" value="HTH-type_LysR_regulators"/>
</dbReference>
<dbReference type="PROSITE" id="PS50931">
    <property type="entry name" value="HTH_LYSR"/>
    <property type="match status" value="1"/>
</dbReference>
<evidence type="ECO:0000313" key="7">
    <source>
        <dbReference type="EMBL" id="MTU03106.1"/>
    </source>
</evidence>